<name>A0AAQ3S991_VIGMU</name>
<evidence type="ECO:0000313" key="3">
    <source>
        <dbReference type="EMBL" id="WVZ20446.1"/>
    </source>
</evidence>
<evidence type="ECO:0000256" key="2">
    <source>
        <dbReference type="SAM" id="Phobius"/>
    </source>
</evidence>
<organism evidence="3 4">
    <name type="scientific">Vigna mungo</name>
    <name type="common">Black gram</name>
    <name type="synonym">Phaseolus mungo</name>
    <dbReference type="NCBI Taxonomy" id="3915"/>
    <lineage>
        <taxon>Eukaryota</taxon>
        <taxon>Viridiplantae</taxon>
        <taxon>Streptophyta</taxon>
        <taxon>Embryophyta</taxon>
        <taxon>Tracheophyta</taxon>
        <taxon>Spermatophyta</taxon>
        <taxon>Magnoliopsida</taxon>
        <taxon>eudicotyledons</taxon>
        <taxon>Gunneridae</taxon>
        <taxon>Pentapetalae</taxon>
        <taxon>rosids</taxon>
        <taxon>fabids</taxon>
        <taxon>Fabales</taxon>
        <taxon>Fabaceae</taxon>
        <taxon>Papilionoideae</taxon>
        <taxon>50 kb inversion clade</taxon>
        <taxon>NPAAA clade</taxon>
        <taxon>indigoferoid/millettioid clade</taxon>
        <taxon>Phaseoleae</taxon>
        <taxon>Vigna</taxon>
    </lineage>
</organism>
<keyword evidence="2" id="KW-0812">Transmembrane</keyword>
<protein>
    <recommendedName>
        <fullName evidence="5">Transmembrane protein</fullName>
    </recommendedName>
</protein>
<feature type="region of interest" description="Disordered" evidence="1">
    <location>
        <begin position="71"/>
        <end position="107"/>
    </location>
</feature>
<dbReference type="EMBL" id="CP144699">
    <property type="protein sequence ID" value="WVZ20446.1"/>
    <property type="molecule type" value="Genomic_DNA"/>
</dbReference>
<evidence type="ECO:0008006" key="5">
    <source>
        <dbReference type="Google" id="ProtNLM"/>
    </source>
</evidence>
<feature type="compositionally biased region" description="Basic and acidic residues" evidence="1">
    <location>
        <begin position="76"/>
        <end position="88"/>
    </location>
</feature>
<sequence length="107" mass="11857">MAGKWTRNRGGFGGGQECGFLISSHNDQNLILVHRNRFLVLRITLFLTAAILHVPFTVFFVLQSTRNFPVGASQDQESKGYETKHGGESSEQVRNGRVPRGVRRGSG</sequence>
<dbReference type="AlphaFoldDB" id="A0AAQ3S991"/>
<accession>A0AAQ3S991</accession>
<reference evidence="3 4" key="1">
    <citation type="journal article" date="2023" name="Life. Sci Alliance">
        <title>Evolutionary insights into 3D genome organization and epigenetic landscape of Vigna mungo.</title>
        <authorList>
            <person name="Junaid A."/>
            <person name="Singh B."/>
            <person name="Bhatia S."/>
        </authorList>
    </citation>
    <scope>NUCLEOTIDE SEQUENCE [LARGE SCALE GENOMIC DNA]</scope>
    <source>
        <strain evidence="3">Urdbean</strain>
    </source>
</reference>
<feature type="transmembrane region" description="Helical" evidence="2">
    <location>
        <begin position="39"/>
        <end position="62"/>
    </location>
</feature>
<evidence type="ECO:0000256" key="1">
    <source>
        <dbReference type="SAM" id="MobiDB-lite"/>
    </source>
</evidence>
<gene>
    <name evidence="3" type="ORF">V8G54_007768</name>
</gene>
<proteinExistence type="predicted"/>
<dbReference type="Proteomes" id="UP001374535">
    <property type="component" value="Chromosome 2"/>
</dbReference>
<evidence type="ECO:0000313" key="4">
    <source>
        <dbReference type="Proteomes" id="UP001374535"/>
    </source>
</evidence>
<keyword evidence="4" id="KW-1185">Reference proteome</keyword>
<keyword evidence="2" id="KW-0472">Membrane</keyword>
<keyword evidence="2" id="KW-1133">Transmembrane helix</keyword>